<keyword evidence="2" id="KW-1185">Reference proteome</keyword>
<comment type="caution">
    <text evidence="1">The sequence shown here is derived from an EMBL/GenBank/DDBJ whole genome shotgun (WGS) entry which is preliminary data.</text>
</comment>
<protein>
    <submittedName>
        <fullName evidence="1">Uncharacterized protein</fullName>
    </submittedName>
</protein>
<dbReference type="EMBL" id="NIZT01000023">
    <property type="protein sequence ID" value="RBQ23565.1"/>
    <property type="molecule type" value="Genomic_DNA"/>
</dbReference>
<proteinExistence type="predicted"/>
<evidence type="ECO:0000313" key="1">
    <source>
        <dbReference type="EMBL" id="RBQ23565.1"/>
    </source>
</evidence>
<evidence type="ECO:0000313" key="2">
    <source>
        <dbReference type="Proteomes" id="UP000253099"/>
    </source>
</evidence>
<dbReference type="Proteomes" id="UP000253099">
    <property type="component" value="Unassembled WGS sequence"/>
</dbReference>
<accession>A0A366MBJ6</accession>
<organism evidence="1 2">
    <name type="scientific">Candidatus Methanobinarius endosymbioticus</name>
    <dbReference type="NCBI Taxonomy" id="2006182"/>
    <lineage>
        <taxon>Archaea</taxon>
        <taxon>Methanobacteriati</taxon>
        <taxon>Methanobacteriota</taxon>
        <taxon>Methanomada group</taxon>
        <taxon>Methanobacteria</taxon>
        <taxon>Methanobacteriales</taxon>
        <taxon>Methanobacteriaceae</taxon>
        <taxon>Candidatus Methanobinarius</taxon>
    </lineage>
</organism>
<gene>
    <name evidence="1" type="ORF">ALNOE001_08450</name>
</gene>
<reference evidence="1 2" key="1">
    <citation type="submission" date="2018-06" db="EMBL/GenBank/DDBJ databases">
        <title>Genomic insight into two independent archaeal endosymbiosis events.</title>
        <authorList>
            <person name="Lind A.E."/>
            <person name="Lewis W.H."/>
            <person name="Spang A."/>
            <person name="Guy L."/>
            <person name="Embley M.T."/>
            <person name="Ettema T.J.G."/>
        </authorList>
    </citation>
    <scope>NUCLEOTIDE SEQUENCE [LARGE SCALE GENOMIC DNA]</scope>
    <source>
        <strain evidence="1">NOE</strain>
    </source>
</reference>
<name>A0A366MBJ6_9EURY</name>
<dbReference type="AlphaFoldDB" id="A0A366MBJ6"/>
<sequence length="69" mass="7808">MKNMQKFTILSILTIFLFLTLSSVSAELVVTNQNTTAQINSVVNSWNNDHVILEGEFRNLSTITITTQY</sequence>